<name>A0A1R2CP74_9CILI</name>
<keyword evidence="2" id="KW-1185">Reference proteome</keyword>
<evidence type="ECO:0000313" key="1">
    <source>
        <dbReference type="EMBL" id="OMJ90809.1"/>
    </source>
</evidence>
<gene>
    <name evidence="1" type="ORF">SteCoe_6791</name>
</gene>
<sequence>MSTLVFINPDIYSENLHLELILKQKSIEGQQFQVYFPNTISQSLKSALKSLDLSIFPHSDEALFSCKSSPSDSISSYPKHLEFINTKLSSYNFLVFFAEAEFLRYFSEEFLKITSRSGPYTIIAIYTSTDHGWDEDIITLNDIPIKNSKPLSLYTSVPKIYEDDKYAEFVIKKSVELNKSKIVDYETLKREFILCTRFISRSVNKVIKSNAQDIIGKTMETEEIIKNTLGKIAQKTCQMNDQVQEMNRVIIECIPQIKSKPLLPDLTLATNEILEFDPQSIILEESQSENRTFHVFKIQNTTEKPLNHLKLYIKEPRRCLENFKLGPKETREMLINHEYDQLEIHGKLTIQVISCSMPLSNSVTVGLLDLSLLRKESSLAVVLSNRFIKRAKCEMHVNMKKVKDFNIGHFDRNEIDIRDYAEVETIEVYWEKKLISNTLKLK</sequence>
<protein>
    <submittedName>
        <fullName evidence="1">Uncharacterized protein</fullName>
    </submittedName>
</protein>
<reference evidence="1 2" key="1">
    <citation type="submission" date="2016-11" db="EMBL/GenBank/DDBJ databases">
        <title>The macronuclear genome of Stentor coeruleus: a giant cell with tiny introns.</title>
        <authorList>
            <person name="Slabodnick M."/>
            <person name="Ruby J.G."/>
            <person name="Reiff S.B."/>
            <person name="Swart E.C."/>
            <person name="Gosai S."/>
            <person name="Prabakaran S."/>
            <person name="Witkowska E."/>
            <person name="Larue G.E."/>
            <person name="Fisher S."/>
            <person name="Freeman R.M."/>
            <person name="Gunawardena J."/>
            <person name="Chu W."/>
            <person name="Stover N.A."/>
            <person name="Gregory B.D."/>
            <person name="Nowacki M."/>
            <person name="Derisi J."/>
            <person name="Roy S.W."/>
            <person name="Marshall W.F."/>
            <person name="Sood P."/>
        </authorList>
    </citation>
    <scope>NUCLEOTIDE SEQUENCE [LARGE SCALE GENOMIC DNA]</scope>
    <source>
        <strain evidence="1">WM001</strain>
    </source>
</reference>
<dbReference type="EMBL" id="MPUH01000095">
    <property type="protein sequence ID" value="OMJ90809.1"/>
    <property type="molecule type" value="Genomic_DNA"/>
</dbReference>
<organism evidence="1 2">
    <name type="scientific">Stentor coeruleus</name>
    <dbReference type="NCBI Taxonomy" id="5963"/>
    <lineage>
        <taxon>Eukaryota</taxon>
        <taxon>Sar</taxon>
        <taxon>Alveolata</taxon>
        <taxon>Ciliophora</taxon>
        <taxon>Postciliodesmatophora</taxon>
        <taxon>Heterotrichea</taxon>
        <taxon>Heterotrichida</taxon>
        <taxon>Stentoridae</taxon>
        <taxon>Stentor</taxon>
    </lineage>
</organism>
<evidence type="ECO:0000313" key="2">
    <source>
        <dbReference type="Proteomes" id="UP000187209"/>
    </source>
</evidence>
<comment type="caution">
    <text evidence="1">The sequence shown here is derived from an EMBL/GenBank/DDBJ whole genome shotgun (WGS) entry which is preliminary data.</text>
</comment>
<accession>A0A1R2CP74</accession>
<proteinExistence type="predicted"/>
<dbReference type="AlphaFoldDB" id="A0A1R2CP74"/>
<dbReference type="Proteomes" id="UP000187209">
    <property type="component" value="Unassembled WGS sequence"/>
</dbReference>